<dbReference type="AlphaFoldDB" id="A0A075WFV0"/>
<evidence type="ECO:0000256" key="2">
    <source>
        <dbReference type="ARBA" id="ARBA00022692"/>
    </source>
</evidence>
<dbReference type="NCBIfam" id="TIGR02228">
    <property type="entry name" value="sigpep_I_arch"/>
    <property type="match status" value="1"/>
</dbReference>
<keyword evidence="3 5" id="KW-1133">Transmembrane helix</keyword>
<feature type="transmembrane region" description="Helical" evidence="5">
    <location>
        <begin position="129"/>
        <end position="151"/>
    </location>
</feature>
<dbReference type="HOGENOM" id="CLU_914060_0_0_2"/>
<dbReference type="PANTHER" id="PTHR10806:SF6">
    <property type="entry name" value="SIGNAL PEPTIDASE COMPLEX CATALYTIC SUBUNIT SEC11"/>
    <property type="match status" value="1"/>
</dbReference>
<comment type="subcellular location">
    <subcellularLocation>
        <location evidence="1">Membrane</location>
    </subcellularLocation>
</comment>
<evidence type="ECO:0000256" key="3">
    <source>
        <dbReference type="ARBA" id="ARBA00022989"/>
    </source>
</evidence>
<dbReference type="GO" id="GO:0016020">
    <property type="term" value="C:membrane"/>
    <property type="evidence" value="ECO:0007669"/>
    <property type="project" value="UniProtKB-SubCell"/>
</dbReference>
<dbReference type="GeneID" id="25399252"/>
<dbReference type="KEGG" id="afg:AFULGI_00019040"/>
<sequence length="290" mass="32642">MNISGLITALFVVFILFSAYEVYSDDVRILVVLSSSMEPLMHPGDLIVVKRSSDVSLGDVVAFKDPSGKKSVLITHRVVEIGDGYFKTKGDAVEDVDPFDVHEKDVYGKFLFGIPYIGYLFHEFKNRNIMMYLLFILIPASVLMASEFRNLTMEEKTLKRRERIKLMHERRNKKALKTHYLVVTFAAALIISFAAFNPTLEVVDGGVINKGFLTVYLFHSEPPYYSVLNPGESASYSFTTAINGAMPLILLYPLYRLGILWLTPLVTSAIATLLLKPVYYKPRKKHIGGG</sequence>
<proteinExistence type="predicted"/>
<evidence type="ECO:0000313" key="7">
    <source>
        <dbReference type="EMBL" id="AIG98657.1"/>
    </source>
</evidence>
<dbReference type="CDD" id="cd06530">
    <property type="entry name" value="S26_SPase_I"/>
    <property type="match status" value="1"/>
</dbReference>
<feature type="transmembrane region" description="Helical" evidence="5">
    <location>
        <begin position="254"/>
        <end position="275"/>
    </location>
</feature>
<gene>
    <name evidence="7" type="ORF">AFULGI_00019040</name>
</gene>
<dbReference type="InterPro" id="IPR019533">
    <property type="entry name" value="Peptidase_S26"/>
</dbReference>
<protein>
    <submittedName>
        <fullName evidence="7">Signal peptidase I, archaeal type</fullName>
    </submittedName>
</protein>
<keyword evidence="4 5" id="KW-0472">Membrane</keyword>
<evidence type="ECO:0000313" key="8">
    <source>
        <dbReference type="Proteomes" id="UP000028501"/>
    </source>
</evidence>
<evidence type="ECO:0000256" key="4">
    <source>
        <dbReference type="ARBA" id="ARBA00023136"/>
    </source>
</evidence>
<dbReference type="GO" id="GO:0004252">
    <property type="term" value="F:serine-type endopeptidase activity"/>
    <property type="evidence" value="ECO:0007669"/>
    <property type="project" value="InterPro"/>
</dbReference>
<evidence type="ECO:0000256" key="5">
    <source>
        <dbReference type="SAM" id="Phobius"/>
    </source>
</evidence>
<dbReference type="EMBL" id="CP006577">
    <property type="protein sequence ID" value="AIG98657.1"/>
    <property type="molecule type" value="Genomic_DNA"/>
</dbReference>
<reference evidence="7 8" key="1">
    <citation type="submission" date="2013-07" db="EMBL/GenBank/DDBJ databases">
        <title>Genome of Archaeoglobus fulgidus.</title>
        <authorList>
            <person name="Fiebig A."/>
            <person name="Birkeland N.-K."/>
        </authorList>
    </citation>
    <scope>NUCLEOTIDE SEQUENCE [LARGE SCALE GENOMIC DNA]</scope>
    <source>
        <strain evidence="7 8">DSM 8774</strain>
    </source>
</reference>
<organism evidence="7 8">
    <name type="scientific">Archaeoglobus fulgidus DSM 8774</name>
    <dbReference type="NCBI Taxonomy" id="1344584"/>
    <lineage>
        <taxon>Archaea</taxon>
        <taxon>Methanobacteriati</taxon>
        <taxon>Methanobacteriota</taxon>
        <taxon>Archaeoglobi</taxon>
        <taxon>Archaeoglobales</taxon>
        <taxon>Archaeoglobaceae</taxon>
        <taxon>Archaeoglobus</taxon>
    </lineage>
</organism>
<feature type="domain" description="Peptidase S26" evidence="6">
    <location>
        <begin position="11"/>
        <end position="74"/>
    </location>
</feature>
<feature type="transmembrane region" description="Helical" evidence="5">
    <location>
        <begin position="178"/>
        <end position="196"/>
    </location>
</feature>
<dbReference type="GO" id="GO:0006465">
    <property type="term" value="P:signal peptide processing"/>
    <property type="evidence" value="ECO:0007669"/>
    <property type="project" value="InterPro"/>
</dbReference>
<dbReference type="PRINTS" id="PR00728">
    <property type="entry name" value="SIGNALPTASE"/>
</dbReference>
<dbReference type="InterPro" id="IPR036286">
    <property type="entry name" value="LexA/Signal_pep-like_sf"/>
</dbReference>
<dbReference type="PANTHER" id="PTHR10806">
    <property type="entry name" value="SIGNAL PEPTIDASE COMPLEX CATALYTIC SUBUNIT SEC11"/>
    <property type="match status" value="1"/>
</dbReference>
<keyword evidence="2 5" id="KW-0812">Transmembrane</keyword>
<evidence type="ECO:0000259" key="6">
    <source>
        <dbReference type="Pfam" id="PF10502"/>
    </source>
</evidence>
<dbReference type="SUPFAM" id="SSF51306">
    <property type="entry name" value="LexA/Signal peptidase"/>
    <property type="match status" value="1"/>
</dbReference>
<dbReference type="Gene3D" id="2.10.109.10">
    <property type="entry name" value="Umud Fragment, subunit A"/>
    <property type="match status" value="1"/>
</dbReference>
<accession>A0A075WFV0</accession>
<dbReference type="RefSeq" id="WP_052358783.1">
    <property type="nucleotide sequence ID" value="NZ_CP006577.1"/>
</dbReference>
<dbReference type="Pfam" id="PF10502">
    <property type="entry name" value="Peptidase_S26"/>
    <property type="match status" value="1"/>
</dbReference>
<evidence type="ECO:0000256" key="1">
    <source>
        <dbReference type="ARBA" id="ARBA00004370"/>
    </source>
</evidence>
<dbReference type="InterPro" id="IPR001733">
    <property type="entry name" value="Peptidase_S26B"/>
</dbReference>
<dbReference type="Proteomes" id="UP000028501">
    <property type="component" value="Chromosome"/>
</dbReference>
<name>A0A075WFV0_ARCFL</name>